<evidence type="ECO:0000256" key="4">
    <source>
        <dbReference type="ARBA" id="ARBA00022692"/>
    </source>
</evidence>
<evidence type="ECO:0000256" key="7">
    <source>
        <dbReference type="ARBA" id="ARBA00023002"/>
    </source>
</evidence>
<name>A0AB39ZPV4_DROSZ</name>
<feature type="domain" description="Fatty acyl-CoA reductase C-terminal" evidence="12">
    <location>
        <begin position="365"/>
        <end position="457"/>
    </location>
</feature>
<evidence type="ECO:0000313" key="14">
    <source>
        <dbReference type="Proteomes" id="UP001652628"/>
    </source>
</evidence>
<keyword evidence="5 11" id="KW-0521">NADP</keyword>
<evidence type="ECO:0000256" key="2">
    <source>
        <dbReference type="ARBA" id="ARBA00005928"/>
    </source>
</evidence>
<dbReference type="PANTHER" id="PTHR11011">
    <property type="entry name" value="MALE STERILITY PROTEIN 2-RELATED"/>
    <property type="match status" value="1"/>
</dbReference>
<dbReference type="GO" id="GO:0102965">
    <property type="term" value="F:alcohol-forming long-chain fatty acyl-CoA reductase activity"/>
    <property type="evidence" value="ECO:0007669"/>
    <property type="project" value="UniProtKB-EC"/>
</dbReference>
<keyword evidence="7 11" id="KW-0560">Oxidoreductase</keyword>
<sequence length="516" mass="58536">MASSPITDFYAGRNVFITGATGFVGVTIVEKLLRDVPNVGTLYLLMRAKKGKNVKERLEELKKNSVFDKFKELQLEPRLSKIVPIEGDVGLENLGISPEDRQILIDNVNVVFHSAATLDFFQSLKETTNINLRGTRRVVELCQQLKKLDALVHVSSAYVNAYLTKVEEKLYPSPEDPEKIIQLSETLNDEALKELEPKLLKDHPNTYTFTKHLAEHEVANVASKFPCGIVRPSMITAAWKEPLPGWTISKNGPQGFFMGASKGVLRRLPLDPNIIMDYIPIDVVVNGIITTGYYVNSLQAKNGGRPSELQIFHLTSSTYKPFRFELMADKINSYLHEYPLNSAVWYPNLRLVKSLWVFRLSAILFHFIPAVILDLVTKIGGGRPILVRLHKNVWNSLNTLEKFIFTEWHFDSTRLLALSKTLNLVDKKKFFIDIGELTWDEYFANTILGVRQYLSKEPPKNLEKARRKDKILLGLHVALQLSFWYGVFKLIVCITGISTAKAALVLPVLYYLFGLL</sequence>
<evidence type="ECO:0000256" key="1">
    <source>
        <dbReference type="ARBA" id="ARBA00004141"/>
    </source>
</evidence>
<keyword evidence="14" id="KW-1185">Reference proteome</keyword>
<dbReference type="RefSeq" id="XP_016940717.2">
    <property type="nucleotide sequence ID" value="XM_017085228.4"/>
</dbReference>
<evidence type="ECO:0000256" key="8">
    <source>
        <dbReference type="ARBA" id="ARBA00023098"/>
    </source>
</evidence>
<reference evidence="15" key="1">
    <citation type="submission" date="2025-08" db="UniProtKB">
        <authorList>
            <consortium name="RefSeq"/>
        </authorList>
    </citation>
    <scope>IDENTIFICATION</scope>
</reference>
<dbReference type="InterPro" id="IPR013120">
    <property type="entry name" value="FAR_NAD-bd"/>
</dbReference>
<dbReference type="GeneID" id="108017959"/>
<dbReference type="InterPro" id="IPR033640">
    <property type="entry name" value="FAR_C"/>
</dbReference>
<dbReference type="SUPFAM" id="SSF51735">
    <property type="entry name" value="NAD(P)-binding Rossmann-fold domains"/>
    <property type="match status" value="1"/>
</dbReference>
<dbReference type="GO" id="GO:0035336">
    <property type="term" value="P:long-chain fatty-acyl-CoA metabolic process"/>
    <property type="evidence" value="ECO:0007669"/>
    <property type="project" value="TreeGrafter"/>
</dbReference>
<dbReference type="AlphaFoldDB" id="A0AB39ZPV4"/>
<dbReference type="PANTHER" id="PTHR11011:SF45">
    <property type="entry name" value="FATTY ACYL-COA REDUCTASE CG8306-RELATED"/>
    <property type="match status" value="1"/>
</dbReference>
<keyword evidence="9 11" id="KW-0472">Membrane</keyword>
<gene>
    <name evidence="15" type="primary">LOC108017959</name>
</gene>
<dbReference type="Proteomes" id="UP001652628">
    <property type="component" value="Chromosome 2R"/>
</dbReference>
<keyword evidence="8 11" id="KW-0443">Lipid metabolism</keyword>
<dbReference type="Pfam" id="PF03015">
    <property type="entry name" value="Sterile"/>
    <property type="match status" value="1"/>
</dbReference>
<dbReference type="Pfam" id="PF07993">
    <property type="entry name" value="NAD_binding_4"/>
    <property type="match status" value="1"/>
</dbReference>
<feature type="domain" description="Thioester reductase (TE)" evidence="13">
    <location>
        <begin position="17"/>
        <end position="288"/>
    </location>
</feature>
<dbReference type="InterPro" id="IPR026055">
    <property type="entry name" value="FAR"/>
</dbReference>
<proteinExistence type="inferred from homology"/>
<dbReference type="CDD" id="cd05236">
    <property type="entry name" value="FAR-N_SDR_e"/>
    <property type="match status" value="1"/>
</dbReference>
<evidence type="ECO:0000256" key="11">
    <source>
        <dbReference type="RuleBase" id="RU363097"/>
    </source>
</evidence>
<evidence type="ECO:0000256" key="3">
    <source>
        <dbReference type="ARBA" id="ARBA00022516"/>
    </source>
</evidence>
<dbReference type="CDD" id="cd09071">
    <property type="entry name" value="FAR_C"/>
    <property type="match status" value="1"/>
</dbReference>
<evidence type="ECO:0000259" key="12">
    <source>
        <dbReference type="Pfam" id="PF03015"/>
    </source>
</evidence>
<dbReference type="GO" id="GO:0016020">
    <property type="term" value="C:membrane"/>
    <property type="evidence" value="ECO:0007669"/>
    <property type="project" value="UniProtKB-SubCell"/>
</dbReference>
<protein>
    <recommendedName>
        <fullName evidence="11">Fatty acyl-CoA reductase</fullName>
        <ecNumber evidence="11">1.2.1.84</ecNumber>
    </recommendedName>
</protein>
<keyword evidence="3 11" id="KW-0444">Lipid biosynthesis</keyword>
<comment type="subcellular location">
    <subcellularLocation>
        <location evidence="1">Membrane</location>
        <topology evidence="1">Multi-pass membrane protein</topology>
    </subcellularLocation>
</comment>
<dbReference type="GO" id="GO:0005777">
    <property type="term" value="C:peroxisome"/>
    <property type="evidence" value="ECO:0007669"/>
    <property type="project" value="TreeGrafter"/>
</dbReference>
<keyword evidence="4 11" id="KW-0812">Transmembrane</keyword>
<evidence type="ECO:0000259" key="13">
    <source>
        <dbReference type="Pfam" id="PF07993"/>
    </source>
</evidence>
<dbReference type="InterPro" id="IPR036291">
    <property type="entry name" value="NAD(P)-bd_dom_sf"/>
</dbReference>
<evidence type="ECO:0000256" key="6">
    <source>
        <dbReference type="ARBA" id="ARBA00022989"/>
    </source>
</evidence>
<comment type="function">
    <text evidence="11">Catalyzes the reduction of fatty acyl-CoA to fatty alcohols.</text>
</comment>
<comment type="similarity">
    <text evidence="2 11">Belongs to the fatty acyl-CoA reductase family.</text>
</comment>
<dbReference type="FunFam" id="3.40.50.720:FF:000143">
    <property type="entry name" value="Fatty acyl-CoA reductase"/>
    <property type="match status" value="1"/>
</dbReference>
<evidence type="ECO:0000256" key="9">
    <source>
        <dbReference type="ARBA" id="ARBA00023136"/>
    </source>
</evidence>
<comment type="catalytic activity">
    <reaction evidence="10 11">
        <text>a long-chain fatty acyl-CoA + 2 NADPH + 2 H(+) = a long-chain primary fatty alcohol + 2 NADP(+) + CoA</text>
        <dbReference type="Rhea" id="RHEA:52716"/>
        <dbReference type="ChEBI" id="CHEBI:15378"/>
        <dbReference type="ChEBI" id="CHEBI:57287"/>
        <dbReference type="ChEBI" id="CHEBI:57783"/>
        <dbReference type="ChEBI" id="CHEBI:58349"/>
        <dbReference type="ChEBI" id="CHEBI:77396"/>
        <dbReference type="ChEBI" id="CHEBI:83139"/>
        <dbReference type="EC" id="1.2.1.84"/>
    </reaction>
</comment>
<feature type="transmembrane region" description="Helical" evidence="11">
    <location>
        <begin position="471"/>
        <end position="488"/>
    </location>
</feature>
<feature type="transmembrane region" description="Helical" evidence="11">
    <location>
        <begin position="494"/>
        <end position="513"/>
    </location>
</feature>
<keyword evidence="6 11" id="KW-1133">Transmembrane helix</keyword>
<accession>A0AB39ZPV4</accession>
<feature type="transmembrane region" description="Helical" evidence="11">
    <location>
        <begin position="356"/>
        <end position="376"/>
    </location>
</feature>
<dbReference type="Gene3D" id="3.40.50.720">
    <property type="entry name" value="NAD(P)-binding Rossmann-like Domain"/>
    <property type="match status" value="1"/>
</dbReference>
<evidence type="ECO:0000313" key="15">
    <source>
        <dbReference type="RefSeq" id="XP_016940717.2"/>
    </source>
</evidence>
<organism evidence="14 15">
    <name type="scientific">Drosophila suzukii</name>
    <name type="common">Spotted-wing drosophila fruit fly</name>
    <dbReference type="NCBI Taxonomy" id="28584"/>
    <lineage>
        <taxon>Eukaryota</taxon>
        <taxon>Metazoa</taxon>
        <taxon>Ecdysozoa</taxon>
        <taxon>Arthropoda</taxon>
        <taxon>Hexapoda</taxon>
        <taxon>Insecta</taxon>
        <taxon>Pterygota</taxon>
        <taxon>Neoptera</taxon>
        <taxon>Endopterygota</taxon>
        <taxon>Diptera</taxon>
        <taxon>Brachycera</taxon>
        <taxon>Muscomorpha</taxon>
        <taxon>Ephydroidea</taxon>
        <taxon>Drosophilidae</taxon>
        <taxon>Drosophila</taxon>
        <taxon>Sophophora</taxon>
    </lineage>
</organism>
<evidence type="ECO:0000256" key="10">
    <source>
        <dbReference type="ARBA" id="ARBA00052530"/>
    </source>
</evidence>
<dbReference type="EC" id="1.2.1.84" evidence="11"/>
<evidence type="ECO:0000256" key="5">
    <source>
        <dbReference type="ARBA" id="ARBA00022857"/>
    </source>
</evidence>
<dbReference type="GO" id="GO:0080019">
    <property type="term" value="F:alcohol-forming very long-chain fatty acyl-CoA reductase activity"/>
    <property type="evidence" value="ECO:0007669"/>
    <property type="project" value="InterPro"/>
</dbReference>